<keyword evidence="19" id="KW-0812">Transmembrane</keyword>
<organism evidence="20 21">
    <name type="scientific">Leptosia nina</name>
    <dbReference type="NCBI Taxonomy" id="320188"/>
    <lineage>
        <taxon>Eukaryota</taxon>
        <taxon>Metazoa</taxon>
        <taxon>Ecdysozoa</taxon>
        <taxon>Arthropoda</taxon>
        <taxon>Hexapoda</taxon>
        <taxon>Insecta</taxon>
        <taxon>Pterygota</taxon>
        <taxon>Neoptera</taxon>
        <taxon>Endopterygota</taxon>
        <taxon>Lepidoptera</taxon>
        <taxon>Glossata</taxon>
        <taxon>Ditrysia</taxon>
        <taxon>Papilionoidea</taxon>
        <taxon>Pieridae</taxon>
        <taxon>Pierinae</taxon>
        <taxon>Leptosia</taxon>
    </lineage>
</organism>
<evidence type="ECO:0000256" key="10">
    <source>
        <dbReference type="ARBA" id="ARBA00022778"/>
    </source>
</evidence>
<evidence type="ECO:0000256" key="6">
    <source>
        <dbReference type="ARBA" id="ARBA00022548"/>
    </source>
</evidence>
<dbReference type="GO" id="GO:0006695">
    <property type="term" value="P:cholesterol biosynthetic process"/>
    <property type="evidence" value="ECO:0007669"/>
    <property type="project" value="UniProtKB-KW"/>
</dbReference>
<dbReference type="EMBL" id="CAVLEF010000003">
    <property type="protein sequence ID" value="CAK1542098.1"/>
    <property type="molecule type" value="Genomic_DNA"/>
</dbReference>
<sequence>MPQIILLFSGKRKCGKDFLTDHLKSKLDDQFEIVKISLPIKSYWAKEMNLNLNELLGDSQYKENYRLQMIEWSDKMRKQDYGCFCRIACENAKDKPIWIVSDIRRKTDVRWFKETYGNHIRTIRLIADEETRIERGYQFKPGVDDVASECDLDDYEEWDLIINNGKDGEPLEKQIEQVLKSAQREVAFVGLRAEGIDAAARARACAPRLRFSSPSDGGGALHNFVAALRARPYPERQPRARPTRRHAQRALSRPLRNARSLKRRRKRERIRFGVIISVLRFGFRRFWLYFCKELECGGPAVGRRGGKIADVARAPTQQSDMKNLAPLLAVPISEYVVTFISLVAAATLFSWTTEGRSARRWLAEDRGRRECSRARFPYHTHPPIHC</sequence>
<dbReference type="SUPFAM" id="SSF52540">
    <property type="entry name" value="P-loop containing nucleoside triphosphate hydrolases"/>
    <property type="match status" value="1"/>
</dbReference>
<dbReference type="InterPro" id="IPR005919">
    <property type="entry name" value="Pmev_kin_anim"/>
</dbReference>
<evidence type="ECO:0000256" key="1">
    <source>
        <dbReference type="ARBA" id="ARBA00004514"/>
    </source>
</evidence>
<keyword evidence="15" id="KW-1207">Sterol metabolism</keyword>
<evidence type="ECO:0000256" key="12">
    <source>
        <dbReference type="ARBA" id="ARBA00022955"/>
    </source>
</evidence>
<evidence type="ECO:0000256" key="2">
    <source>
        <dbReference type="ARBA" id="ARBA00005017"/>
    </source>
</evidence>
<keyword evidence="14" id="KW-0443">Lipid metabolism</keyword>
<keyword evidence="6" id="KW-0153">Cholesterol metabolism</keyword>
<comment type="pathway">
    <text evidence="2">Isoprenoid biosynthesis; isopentenyl diphosphate biosynthesis via mevalonate pathway; isopentenyl diphosphate from (R)-mevalonate: step 2/3.</text>
</comment>
<protein>
    <recommendedName>
        <fullName evidence="17">Phosphomevalonate kinase</fullName>
        <ecNumber evidence="3">2.7.4.2</ecNumber>
    </recommendedName>
</protein>
<dbReference type="Pfam" id="PF04275">
    <property type="entry name" value="P-mevalo_kinase"/>
    <property type="match status" value="1"/>
</dbReference>
<keyword evidence="21" id="KW-1185">Reference proteome</keyword>
<dbReference type="GO" id="GO:0019287">
    <property type="term" value="P:isopentenyl diphosphate biosynthetic process, mevalonate pathway"/>
    <property type="evidence" value="ECO:0007669"/>
    <property type="project" value="TreeGrafter"/>
</dbReference>
<evidence type="ECO:0000256" key="7">
    <source>
        <dbReference type="ARBA" id="ARBA00022679"/>
    </source>
</evidence>
<feature type="compositionally biased region" description="Basic residues" evidence="18">
    <location>
        <begin position="239"/>
        <end position="248"/>
    </location>
</feature>
<feature type="region of interest" description="Disordered" evidence="18">
    <location>
        <begin position="236"/>
        <end position="258"/>
    </location>
</feature>
<evidence type="ECO:0000256" key="18">
    <source>
        <dbReference type="SAM" id="MobiDB-lite"/>
    </source>
</evidence>
<evidence type="ECO:0000256" key="3">
    <source>
        <dbReference type="ARBA" id="ARBA00012958"/>
    </source>
</evidence>
<keyword evidence="16" id="KW-0753">Steroid metabolism</keyword>
<keyword evidence="9" id="KW-0418">Kinase</keyword>
<accession>A0AAV1IY90</accession>
<evidence type="ECO:0000313" key="21">
    <source>
        <dbReference type="Proteomes" id="UP001497472"/>
    </source>
</evidence>
<evidence type="ECO:0000256" key="9">
    <source>
        <dbReference type="ARBA" id="ARBA00022777"/>
    </source>
</evidence>
<evidence type="ECO:0000256" key="11">
    <source>
        <dbReference type="ARBA" id="ARBA00022840"/>
    </source>
</evidence>
<dbReference type="GO" id="GO:0005829">
    <property type="term" value="C:cytosol"/>
    <property type="evidence" value="ECO:0007669"/>
    <property type="project" value="UniProtKB-SubCell"/>
</dbReference>
<dbReference type="NCBIfam" id="TIGR01223">
    <property type="entry name" value="Pmev_kin_anim"/>
    <property type="match status" value="1"/>
</dbReference>
<keyword evidence="5" id="KW-0444">Lipid biosynthesis</keyword>
<keyword evidence="19" id="KW-0472">Membrane</keyword>
<keyword evidence="7" id="KW-0808">Transferase</keyword>
<evidence type="ECO:0000256" key="4">
    <source>
        <dbReference type="ARBA" id="ARBA00022490"/>
    </source>
</evidence>
<dbReference type="InterPro" id="IPR027417">
    <property type="entry name" value="P-loop_NTPase"/>
</dbReference>
<name>A0AAV1IY90_9NEOP</name>
<evidence type="ECO:0000256" key="19">
    <source>
        <dbReference type="SAM" id="Phobius"/>
    </source>
</evidence>
<keyword evidence="4" id="KW-0963">Cytoplasm</keyword>
<dbReference type="EC" id="2.7.4.2" evidence="3"/>
<evidence type="ECO:0000256" key="17">
    <source>
        <dbReference type="ARBA" id="ARBA00034549"/>
    </source>
</evidence>
<dbReference type="PANTHER" id="PTHR13101:SF1">
    <property type="entry name" value="PHOSPHOMEVALONATE KINASE"/>
    <property type="match status" value="1"/>
</dbReference>
<dbReference type="FunFam" id="3.40.50.300:FF:001026">
    <property type="entry name" value="Phosphomevalonate kinase"/>
    <property type="match status" value="1"/>
</dbReference>
<comment type="subcellular location">
    <subcellularLocation>
        <location evidence="1">Cytoplasm</location>
        <location evidence="1">Cytosol</location>
    </subcellularLocation>
</comment>
<keyword evidence="8" id="KW-0547">Nucleotide-binding</keyword>
<keyword evidence="13" id="KW-0756">Sterol biosynthesis</keyword>
<evidence type="ECO:0000256" key="14">
    <source>
        <dbReference type="ARBA" id="ARBA00023098"/>
    </source>
</evidence>
<proteinExistence type="predicted"/>
<dbReference type="AlphaFoldDB" id="A0AAV1IY90"/>
<keyword evidence="19" id="KW-1133">Transmembrane helix</keyword>
<evidence type="ECO:0000256" key="15">
    <source>
        <dbReference type="ARBA" id="ARBA00023166"/>
    </source>
</evidence>
<evidence type="ECO:0000256" key="8">
    <source>
        <dbReference type="ARBA" id="ARBA00022741"/>
    </source>
</evidence>
<dbReference type="PANTHER" id="PTHR13101">
    <property type="entry name" value="PHOSPHOMEVALONATE KINASE"/>
    <property type="match status" value="1"/>
</dbReference>
<keyword evidence="10" id="KW-0152">Cholesterol biosynthesis</keyword>
<dbReference type="Proteomes" id="UP001497472">
    <property type="component" value="Unassembled WGS sequence"/>
</dbReference>
<reference evidence="20 21" key="1">
    <citation type="submission" date="2023-11" db="EMBL/GenBank/DDBJ databases">
        <authorList>
            <person name="Okamura Y."/>
        </authorList>
    </citation>
    <scope>NUCLEOTIDE SEQUENCE [LARGE SCALE GENOMIC DNA]</scope>
</reference>
<keyword evidence="12" id="KW-0752">Steroid biosynthesis</keyword>
<dbReference type="GO" id="GO:0005524">
    <property type="term" value="F:ATP binding"/>
    <property type="evidence" value="ECO:0007669"/>
    <property type="project" value="UniProtKB-KW"/>
</dbReference>
<evidence type="ECO:0000256" key="5">
    <source>
        <dbReference type="ARBA" id="ARBA00022516"/>
    </source>
</evidence>
<dbReference type="Gene3D" id="3.40.50.300">
    <property type="entry name" value="P-loop containing nucleotide triphosphate hydrolases"/>
    <property type="match status" value="1"/>
</dbReference>
<evidence type="ECO:0000256" key="16">
    <source>
        <dbReference type="ARBA" id="ARBA00023221"/>
    </source>
</evidence>
<feature type="transmembrane region" description="Helical" evidence="19">
    <location>
        <begin position="332"/>
        <end position="351"/>
    </location>
</feature>
<evidence type="ECO:0000256" key="13">
    <source>
        <dbReference type="ARBA" id="ARBA00023011"/>
    </source>
</evidence>
<keyword evidence="11" id="KW-0067">ATP-binding</keyword>
<comment type="caution">
    <text evidence="20">The sequence shown here is derived from an EMBL/GenBank/DDBJ whole genome shotgun (WGS) entry which is preliminary data.</text>
</comment>
<evidence type="ECO:0000313" key="20">
    <source>
        <dbReference type="EMBL" id="CAK1542098.1"/>
    </source>
</evidence>
<dbReference type="GO" id="GO:0004631">
    <property type="term" value="F:phosphomevalonate kinase activity"/>
    <property type="evidence" value="ECO:0007669"/>
    <property type="project" value="UniProtKB-EC"/>
</dbReference>
<gene>
    <name evidence="20" type="ORF">LNINA_LOCUS2028</name>
</gene>